<evidence type="ECO:0000313" key="4">
    <source>
        <dbReference type="Proteomes" id="UP001558613"/>
    </source>
</evidence>
<dbReference type="SUPFAM" id="SSF54117">
    <property type="entry name" value="Interleukin 8-like chemokines"/>
    <property type="match status" value="1"/>
</dbReference>
<proteinExistence type="predicted"/>
<dbReference type="Pfam" id="PF00048">
    <property type="entry name" value="IL8"/>
    <property type="match status" value="1"/>
</dbReference>
<comment type="caution">
    <text evidence="3">The sequence shown here is derived from an EMBL/GenBank/DDBJ whole genome shotgun (WGS) entry which is preliminary data.</text>
</comment>
<protein>
    <recommendedName>
        <fullName evidence="2">Chemokine interleukin-8-like domain-containing protein</fullName>
    </recommendedName>
</protein>
<dbReference type="Gene3D" id="2.40.50.40">
    <property type="match status" value="1"/>
</dbReference>
<accession>A0ABR3MR65</accession>
<reference evidence="3 4" key="1">
    <citation type="submission" date="2023-09" db="EMBL/GenBank/DDBJ databases">
        <authorList>
            <person name="Wang M."/>
        </authorList>
    </citation>
    <scope>NUCLEOTIDE SEQUENCE [LARGE SCALE GENOMIC DNA]</scope>
    <source>
        <strain evidence="3">GT-2023</strain>
        <tissue evidence="3">Liver</tissue>
    </source>
</reference>
<dbReference type="Proteomes" id="UP001558613">
    <property type="component" value="Unassembled WGS sequence"/>
</dbReference>
<dbReference type="InterPro" id="IPR001811">
    <property type="entry name" value="Chemokine_IL8-like_dom"/>
</dbReference>
<evidence type="ECO:0000256" key="1">
    <source>
        <dbReference type="ARBA" id="ARBA00022514"/>
    </source>
</evidence>
<dbReference type="EMBL" id="JAYMGO010000010">
    <property type="protein sequence ID" value="KAL1267117.1"/>
    <property type="molecule type" value="Genomic_DNA"/>
</dbReference>
<keyword evidence="1" id="KW-0202">Cytokine</keyword>
<keyword evidence="4" id="KW-1185">Reference proteome</keyword>
<evidence type="ECO:0000259" key="2">
    <source>
        <dbReference type="Pfam" id="PF00048"/>
    </source>
</evidence>
<organism evidence="3 4">
    <name type="scientific">Cirrhinus molitorella</name>
    <name type="common">mud carp</name>
    <dbReference type="NCBI Taxonomy" id="172907"/>
    <lineage>
        <taxon>Eukaryota</taxon>
        <taxon>Metazoa</taxon>
        <taxon>Chordata</taxon>
        <taxon>Craniata</taxon>
        <taxon>Vertebrata</taxon>
        <taxon>Euteleostomi</taxon>
        <taxon>Actinopterygii</taxon>
        <taxon>Neopterygii</taxon>
        <taxon>Teleostei</taxon>
        <taxon>Ostariophysi</taxon>
        <taxon>Cypriniformes</taxon>
        <taxon>Cyprinidae</taxon>
        <taxon>Labeoninae</taxon>
        <taxon>Labeonini</taxon>
        <taxon>Cirrhinus</taxon>
    </lineage>
</organism>
<evidence type="ECO:0000313" key="3">
    <source>
        <dbReference type="EMBL" id="KAL1267117.1"/>
    </source>
</evidence>
<name>A0ABR3MR65_9TELE</name>
<feature type="domain" description="Chemokine interleukin-8-like" evidence="2">
    <location>
        <begin position="52"/>
        <end position="103"/>
    </location>
</feature>
<sequence length="123" mass="13570">MGGVLMAHIRVCVRVSDPTGFTAHLTDLQMDLIVFGILLSVTFSTVQGVTPKCCVKTSKKFPVETLMTVSKYEIQTSNGVCAIDALVLYAKDKRYCATPKLERLLQFLLKLKMRQSLKNATAA</sequence>
<gene>
    <name evidence="3" type="ORF">QQF64_002792</name>
</gene>
<dbReference type="InterPro" id="IPR036048">
    <property type="entry name" value="Interleukin_8-like_sf"/>
</dbReference>